<name>A0A1F4W2K6_UNCKA</name>
<reference evidence="1 2" key="1">
    <citation type="journal article" date="2016" name="Nat. Commun.">
        <title>Thousands of microbial genomes shed light on interconnected biogeochemical processes in an aquifer system.</title>
        <authorList>
            <person name="Anantharaman K."/>
            <person name="Brown C.T."/>
            <person name="Hug L.A."/>
            <person name="Sharon I."/>
            <person name="Castelle C.J."/>
            <person name="Probst A.J."/>
            <person name="Thomas B.C."/>
            <person name="Singh A."/>
            <person name="Wilkins M.J."/>
            <person name="Karaoz U."/>
            <person name="Brodie E.L."/>
            <person name="Williams K.H."/>
            <person name="Hubbard S.S."/>
            <person name="Banfield J.F."/>
        </authorList>
    </citation>
    <scope>NUCLEOTIDE SEQUENCE [LARGE SCALE GENOMIC DNA]</scope>
</reference>
<gene>
    <name evidence="1" type="ORF">A2264_04410</name>
</gene>
<dbReference type="AlphaFoldDB" id="A0A1F4W2K6"/>
<accession>A0A1F4W2K6</accession>
<dbReference type="EMBL" id="MEVT01000005">
    <property type="protein sequence ID" value="OGC63585.1"/>
    <property type="molecule type" value="Genomic_DNA"/>
</dbReference>
<proteinExistence type="predicted"/>
<evidence type="ECO:0000313" key="1">
    <source>
        <dbReference type="EMBL" id="OGC63585.1"/>
    </source>
</evidence>
<comment type="caution">
    <text evidence="1">The sequence shown here is derived from an EMBL/GenBank/DDBJ whole genome shotgun (WGS) entry which is preliminary data.</text>
</comment>
<evidence type="ECO:0000313" key="2">
    <source>
        <dbReference type="Proteomes" id="UP000176614"/>
    </source>
</evidence>
<organism evidence="1 2">
    <name type="scientific">candidate division WWE3 bacterium RIFOXYA2_FULL_46_9</name>
    <dbReference type="NCBI Taxonomy" id="1802636"/>
    <lineage>
        <taxon>Bacteria</taxon>
        <taxon>Katanobacteria</taxon>
    </lineage>
</organism>
<sequence>MKQEAGVSFSELTEAEKRLPRDIEKELAEVVFAENRNNAIFKKTIDPSEYIGRQRVMLRGHCFEKAVKLAVIKNEVLSNEEALRYSETLVDLSNHPENFGFGEGAIFRNPDLVFLEIQTEHKKILIQRLGEVKSIEINKRALRQSGGLRQDVIDILSREDLSQIQQRDLINETHKGVSAREGIYAMTQMLKPVLLDEELCLQHSLDPSKFVGYTIELDPNAGMRLYIPAEFKLPDFDSLPNLRGVTYEQFKDKSDLTEHPEVRKLRKCIEEKRLDITYEVIKMYQNGDLEVQSIDVNRGTMCEFADSVLEKHEKVLRTAHGFFHEMLSPDEEKNVGAYIWGMLKRGDSFEDTDKYIGDIPMDKYLDSWRFILGLCTGEPLLGKLEERTKEVYDYLVERYSHVL</sequence>
<protein>
    <submittedName>
        <fullName evidence="1">Uncharacterized protein</fullName>
    </submittedName>
</protein>
<dbReference type="Proteomes" id="UP000176614">
    <property type="component" value="Unassembled WGS sequence"/>
</dbReference>